<dbReference type="HAMAP" id="MF_01416">
    <property type="entry name" value="ATP_synth_delta_bact"/>
    <property type="match status" value="1"/>
</dbReference>
<dbReference type="RefSeq" id="WP_093208095.1">
    <property type="nucleotide sequence ID" value="NZ_FNGS01000010.1"/>
</dbReference>
<evidence type="ECO:0000313" key="8">
    <source>
        <dbReference type="EMBL" id="SDM91123.1"/>
    </source>
</evidence>
<dbReference type="OrthoDB" id="9802471at2"/>
<evidence type="ECO:0000256" key="7">
    <source>
        <dbReference type="HAMAP-Rule" id="MF_01416"/>
    </source>
</evidence>
<evidence type="ECO:0000256" key="5">
    <source>
        <dbReference type="ARBA" id="ARBA00023136"/>
    </source>
</evidence>
<dbReference type="NCBIfam" id="TIGR01145">
    <property type="entry name" value="ATP_synt_delta"/>
    <property type="match status" value="1"/>
</dbReference>
<keyword evidence="9" id="KW-1185">Reference proteome</keyword>
<name>A0A1G9X447_9BACT</name>
<protein>
    <recommendedName>
        <fullName evidence="7">ATP synthase subunit delta</fullName>
    </recommendedName>
    <alternativeName>
        <fullName evidence="7">ATP synthase F(1) sector subunit delta</fullName>
    </alternativeName>
    <alternativeName>
        <fullName evidence="7">F-type ATPase subunit delta</fullName>
        <shortName evidence="7">F-ATPase subunit delta</shortName>
    </alternativeName>
</protein>
<keyword evidence="4 7" id="KW-0406">Ion transport</keyword>
<comment type="function">
    <text evidence="7">This protein is part of the stalk that links CF(0) to CF(1). It either transmits conformational changes from CF(0) to CF(1) or is implicated in proton conduction.</text>
</comment>
<dbReference type="Proteomes" id="UP000198901">
    <property type="component" value="Unassembled WGS sequence"/>
</dbReference>
<dbReference type="GO" id="GO:0046933">
    <property type="term" value="F:proton-transporting ATP synthase activity, rotational mechanism"/>
    <property type="evidence" value="ECO:0007669"/>
    <property type="project" value="UniProtKB-UniRule"/>
</dbReference>
<keyword evidence="7" id="KW-1003">Cell membrane</keyword>
<evidence type="ECO:0000256" key="2">
    <source>
        <dbReference type="ARBA" id="ARBA00022448"/>
    </source>
</evidence>
<proteinExistence type="inferred from homology"/>
<dbReference type="Gene3D" id="1.10.520.20">
    <property type="entry name" value="N-terminal domain of the delta subunit of the F1F0-ATP synthase"/>
    <property type="match status" value="1"/>
</dbReference>
<reference evidence="8 9" key="1">
    <citation type="submission" date="2016-10" db="EMBL/GenBank/DDBJ databases">
        <authorList>
            <person name="de Groot N.N."/>
        </authorList>
    </citation>
    <scope>NUCLEOTIDE SEQUENCE [LARGE SCALE GENOMIC DNA]</scope>
    <source>
        <strain evidence="8 9">DSM 21668</strain>
    </source>
</reference>
<dbReference type="GO" id="GO:0005886">
    <property type="term" value="C:plasma membrane"/>
    <property type="evidence" value="ECO:0007669"/>
    <property type="project" value="UniProtKB-SubCell"/>
</dbReference>
<gene>
    <name evidence="7" type="primary">atpH</name>
    <name evidence="8" type="ORF">SAMN04488090_4537</name>
</gene>
<keyword evidence="3 7" id="KW-0375">Hydrogen ion transport</keyword>
<comment type="similarity">
    <text evidence="7">Belongs to the ATPase delta chain family.</text>
</comment>
<evidence type="ECO:0000256" key="4">
    <source>
        <dbReference type="ARBA" id="ARBA00023065"/>
    </source>
</evidence>
<dbReference type="InterPro" id="IPR026015">
    <property type="entry name" value="ATP_synth_OSCP/delta_N_sf"/>
</dbReference>
<dbReference type="InterPro" id="IPR000711">
    <property type="entry name" value="ATPase_OSCP/dsu"/>
</dbReference>
<dbReference type="PANTHER" id="PTHR11910">
    <property type="entry name" value="ATP SYNTHASE DELTA CHAIN"/>
    <property type="match status" value="1"/>
</dbReference>
<dbReference type="EMBL" id="FNGS01000010">
    <property type="protein sequence ID" value="SDM91123.1"/>
    <property type="molecule type" value="Genomic_DNA"/>
</dbReference>
<evidence type="ECO:0000256" key="6">
    <source>
        <dbReference type="ARBA" id="ARBA00023310"/>
    </source>
</evidence>
<comment type="function">
    <text evidence="7">F(1)F(0) ATP synthase produces ATP from ADP in the presence of a proton or sodium gradient. F-type ATPases consist of two structural domains, F(1) containing the extramembraneous catalytic core and F(0) containing the membrane proton channel, linked together by a central stalk and a peripheral stalk. During catalysis, ATP synthesis in the catalytic domain of F(1) is coupled via a rotary mechanism of the central stalk subunits to proton translocation.</text>
</comment>
<comment type="subcellular location">
    <subcellularLocation>
        <location evidence="7">Cell membrane</location>
        <topology evidence="7">Peripheral membrane protein</topology>
    </subcellularLocation>
    <subcellularLocation>
        <location evidence="1">Membrane</location>
    </subcellularLocation>
</comment>
<dbReference type="AlphaFoldDB" id="A0A1G9X447"/>
<dbReference type="InterPro" id="IPR020781">
    <property type="entry name" value="ATPase_OSCP/d_CS"/>
</dbReference>
<dbReference type="GO" id="GO:0045259">
    <property type="term" value="C:proton-transporting ATP synthase complex"/>
    <property type="evidence" value="ECO:0007669"/>
    <property type="project" value="UniProtKB-KW"/>
</dbReference>
<evidence type="ECO:0000313" key="9">
    <source>
        <dbReference type="Proteomes" id="UP000198901"/>
    </source>
</evidence>
<evidence type="ECO:0000256" key="1">
    <source>
        <dbReference type="ARBA" id="ARBA00004370"/>
    </source>
</evidence>
<organism evidence="8 9">
    <name type="scientific">Siphonobacter aquaeclarae</name>
    <dbReference type="NCBI Taxonomy" id="563176"/>
    <lineage>
        <taxon>Bacteria</taxon>
        <taxon>Pseudomonadati</taxon>
        <taxon>Bacteroidota</taxon>
        <taxon>Cytophagia</taxon>
        <taxon>Cytophagales</taxon>
        <taxon>Cytophagaceae</taxon>
        <taxon>Siphonobacter</taxon>
    </lineage>
</organism>
<sequence>MSDQSVAFRYAKSLIGLAQEKGVLDTVYQDMQLFSQVCTENRSFSLTLKSPIVKHWKKLEILKAVFQDKVSPVTFSIFEIITKKNREAILPAVATEFSRQYQLLKGILTAHITSASPLTDAQRAEVRSVVATQTGKTVELAEKVDPTLIGGYLLRVGDNQIDNSIKSRLNDLKIQFSQN</sequence>
<dbReference type="Pfam" id="PF00213">
    <property type="entry name" value="OSCP"/>
    <property type="match status" value="1"/>
</dbReference>
<dbReference type="PROSITE" id="PS00389">
    <property type="entry name" value="ATPASE_DELTA"/>
    <property type="match status" value="1"/>
</dbReference>
<dbReference type="PRINTS" id="PR00125">
    <property type="entry name" value="ATPASEDELTA"/>
</dbReference>
<evidence type="ECO:0000256" key="3">
    <source>
        <dbReference type="ARBA" id="ARBA00022781"/>
    </source>
</evidence>
<dbReference type="SUPFAM" id="SSF47928">
    <property type="entry name" value="N-terminal domain of the delta subunit of the F1F0-ATP synthase"/>
    <property type="match status" value="1"/>
</dbReference>
<keyword evidence="5 7" id="KW-0472">Membrane</keyword>
<keyword evidence="6 7" id="KW-0066">ATP synthesis</keyword>
<keyword evidence="2 7" id="KW-0813">Transport</keyword>
<keyword evidence="7" id="KW-0139">CF(1)</keyword>
<dbReference type="STRING" id="563176.SAMN04488090_4537"/>
<accession>A0A1G9X447</accession>